<dbReference type="Proteomes" id="UP000199111">
    <property type="component" value="Unassembled WGS sequence"/>
</dbReference>
<accession>A0A1I3VZG8</accession>
<proteinExistence type="predicted"/>
<reference evidence="3" key="1">
    <citation type="submission" date="2016-10" db="EMBL/GenBank/DDBJ databases">
        <authorList>
            <person name="Varghese N."/>
            <person name="Submissions S."/>
        </authorList>
    </citation>
    <scope>NUCLEOTIDE SEQUENCE [LARGE SCALE GENOMIC DNA]</scope>
    <source>
        <strain evidence="3">CGMCC 4.2126</strain>
    </source>
</reference>
<organism evidence="2 3">
    <name type="scientific">Streptosporangium canum</name>
    <dbReference type="NCBI Taxonomy" id="324952"/>
    <lineage>
        <taxon>Bacteria</taxon>
        <taxon>Bacillati</taxon>
        <taxon>Actinomycetota</taxon>
        <taxon>Actinomycetes</taxon>
        <taxon>Streptosporangiales</taxon>
        <taxon>Streptosporangiaceae</taxon>
        <taxon>Streptosporangium</taxon>
    </lineage>
</organism>
<dbReference type="InterPro" id="IPR024975">
    <property type="entry name" value="NOV_C"/>
</dbReference>
<evidence type="ECO:0000259" key="1">
    <source>
        <dbReference type="Pfam" id="PF13020"/>
    </source>
</evidence>
<sequence length="294" mass="32114">MSALPPEPVIRAAMRWVNHLQHSSIDRTYSLFASHPAYRDLTLTQYSAALSWLRDTGVIDDRGRPAHVSGRMEIALLKSAFLHANPLWLQDADQLITTANDLPQDASAVGEALGLSSHEVLAAVRMSWGKIDTRTRQEVGSAGELALLRLLQEIGSVTATHVAAYADGLGYDVSVEGNGLCLHLEIKSTTRRGRLSIYLSRNEFEVMLTDPKWRLVVVLVGTDKEANAIGMVDSQWITDHAPVDTSSLGRWESVRLDIPPGVARSGITDLNGQVSENHLLLAGAQEVRPSWLVG</sequence>
<name>A0A1I3VZG8_9ACTN</name>
<evidence type="ECO:0000313" key="2">
    <source>
        <dbReference type="EMBL" id="SFK00343.1"/>
    </source>
</evidence>
<dbReference type="AlphaFoldDB" id="A0A1I3VZG8"/>
<evidence type="ECO:0000313" key="3">
    <source>
        <dbReference type="Proteomes" id="UP000199111"/>
    </source>
</evidence>
<protein>
    <recommendedName>
        <fullName evidence="1">Protein NO VEIN C-terminal domain-containing protein</fullName>
    </recommendedName>
</protein>
<dbReference type="Pfam" id="PF13020">
    <property type="entry name" value="NOV_C"/>
    <property type="match status" value="1"/>
</dbReference>
<dbReference type="EMBL" id="FOQY01000015">
    <property type="protein sequence ID" value="SFK00343.1"/>
    <property type="molecule type" value="Genomic_DNA"/>
</dbReference>
<gene>
    <name evidence="2" type="ORF">SAMN05216275_11583</name>
</gene>
<feature type="domain" description="Protein NO VEIN C-terminal" evidence="1">
    <location>
        <begin position="159"/>
        <end position="224"/>
    </location>
</feature>
<keyword evidence="3" id="KW-1185">Reference proteome</keyword>